<dbReference type="AlphaFoldDB" id="Q7BKG6"/>
<organism evidence="2">
    <name type="scientific">Gamma-proteobacterium EBAC31A08</name>
    <dbReference type="NCBI Taxonomy" id="133804"/>
    <lineage>
        <taxon>Bacteria</taxon>
        <taxon>Pseudomonadati</taxon>
        <taxon>Pseudomonadota</taxon>
        <taxon>Gammaproteobacteria</taxon>
        <taxon>environmental samples</taxon>
    </lineage>
</organism>
<evidence type="ECO:0000256" key="1">
    <source>
        <dbReference type="SAM" id="Phobius"/>
    </source>
</evidence>
<keyword evidence="1" id="KW-0812">Transmembrane</keyword>
<feature type="transmembrane region" description="Helical" evidence="1">
    <location>
        <begin position="20"/>
        <end position="43"/>
    </location>
</feature>
<reference evidence="2" key="2">
    <citation type="submission" date="2003-08" db="EMBL/GenBank/DDBJ databases">
        <authorList>
            <person name="Beja O."/>
            <person name="Aravind L."/>
            <person name="Koonin E.V."/>
            <person name="Suzuki M.T."/>
            <person name="Hadd A."/>
            <person name="Nguyen L.P."/>
            <person name="Jovanovich S.B."/>
            <person name="Gates C.M."/>
            <person name="Feldman R.A."/>
            <person name="DeLong E.F."/>
        </authorList>
    </citation>
    <scope>NUCLEOTIDE SEQUENCE</scope>
</reference>
<keyword evidence="1" id="KW-0472">Membrane</keyword>
<name>Q7BKG6_PRB01</name>
<keyword evidence="1" id="KW-1133">Transmembrane helix</keyword>
<proteinExistence type="predicted"/>
<feature type="transmembrane region" description="Helical" evidence="1">
    <location>
        <begin position="64"/>
        <end position="90"/>
    </location>
</feature>
<accession>Q7BKG6</accession>
<sequence length="101" mass="11551">MEFNTLNAIIIFFESYKVLILWLSSISLFIFLFSLVSMRWLAGLIPSDYFIKKDVSKFKTNNPLLWYLVLLIKNILGYSLIIGGIMMLVLPGQVCSLLLLG</sequence>
<reference evidence="2" key="1">
    <citation type="journal article" date="2000" name="Science">
        <title>Bacterial rhodopsin: evidence for a new type of phototrophy in the sea.</title>
        <authorList>
            <person name="Beja O."/>
            <person name="Aravind L."/>
            <person name="Koonin E.V."/>
            <person name="Suzuki M.T."/>
            <person name="Hadd A."/>
            <person name="Nguyen L.P."/>
            <person name="Jovanovich S.B."/>
            <person name="Gates C.M."/>
            <person name="Feldman R.A."/>
            <person name="Spudich J.L."/>
            <person name="Spudich E.N."/>
            <person name="DeLong E.F."/>
        </authorList>
    </citation>
    <scope>NUCLEOTIDE SEQUENCE</scope>
</reference>
<dbReference type="EMBL" id="AF279106">
    <property type="protein sequence ID" value="AAQ62370.1"/>
    <property type="molecule type" value="Genomic_DNA"/>
</dbReference>
<evidence type="ECO:0000313" key="2">
    <source>
        <dbReference type="EMBL" id="AAQ62370.1"/>
    </source>
</evidence>
<protein>
    <submittedName>
        <fullName evidence="2">Uncharacterized protein</fullName>
    </submittedName>
</protein>